<reference evidence="2" key="1">
    <citation type="submission" date="2022-11" db="EMBL/GenBank/DDBJ databases">
        <authorList>
            <person name="Hyden B.L."/>
            <person name="Feng K."/>
            <person name="Yates T."/>
            <person name="Jawdy S."/>
            <person name="Smart L.B."/>
            <person name="Muchero W."/>
        </authorList>
    </citation>
    <scope>NUCLEOTIDE SEQUENCE</scope>
    <source>
        <tissue evidence="2">Shoot tip</tissue>
    </source>
</reference>
<evidence type="ECO:0008006" key="4">
    <source>
        <dbReference type="Google" id="ProtNLM"/>
    </source>
</evidence>
<dbReference type="AlphaFoldDB" id="A0A9Q0QB28"/>
<keyword evidence="3" id="KW-1185">Reference proteome</keyword>
<comment type="caution">
    <text evidence="2">The sequence shown here is derived from an EMBL/GenBank/DDBJ whole genome shotgun (WGS) entry which is preliminary data.</text>
</comment>
<name>A0A9Q0QB28_SALVM</name>
<reference evidence="2" key="2">
    <citation type="journal article" date="2023" name="Int. J. Mol. Sci.">
        <title>De Novo Assembly and Annotation of 11 Diverse Shrub Willow (Salix) Genomes Reveals Novel Gene Organization in Sex-Linked Regions.</title>
        <authorList>
            <person name="Hyden B."/>
            <person name="Feng K."/>
            <person name="Yates T.B."/>
            <person name="Jawdy S."/>
            <person name="Cereghino C."/>
            <person name="Smart L.B."/>
            <person name="Muchero W."/>
        </authorList>
    </citation>
    <scope>NUCLEOTIDE SEQUENCE [LARGE SCALE GENOMIC DNA]</scope>
    <source>
        <tissue evidence="2">Shoot tip</tissue>
    </source>
</reference>
<evidence type="ECO:0000256" key="1">
    <source>
        <dbReference type="SAM" id="SignalP"/>
    </source>
</evidence>
<gene>
    <name evidence="2" type="ORF">OIU85_029304</name>
</gene>
<feature type="signal peptide" evidence="1">
    <location>
        <begin position="1"/>
        <end position="33"/>
    </location>
</feature>
<protein>
    <recommendedName>
        <fullName evidence="4">Secreted protein</fullName>
    </recommendedName>
</protein>
<dbReference type="Proteomes" id="UP001151529">
    <property type="component" value="Chromosome 3"/>
</dbReference>
<evidence type="ECO:0000313" key="2">
    <source>
        <dbReference type="EMBL" id="KAJ6703318.1"/>
    </source>
</evidence>
<proteinExistence type="predicted"/>
<dbReference type="OrthoDB" id="10452360at2759"/>
<accession>A0A9Q0QB28</accession>
<organism evidence="2 3">
    <name type="scientific">Salix viminalis</name>
    <name type="common">Common osier</name>
    <name type="synonym">Basket willow</name>
    <dbReference type="NCBI Taxonomy" id="40686"/>
    <lineage>
        <taxon>Eukaryota</taxon>
        <taxon>Viridiplantae</taxon>
        <taxon>Streptophyta</taxon>
        <taxon>Embryophyta</taxon>
        <taxon>Tracheophyta</taxon>
        <taxon>Spermatophyta</taxon>
        <taxon>Magnoliopsida</taxon>
        <taxon>eudicotyledons</taxon>
        <taxon>Gunneridae</taxon>
        <taxon>Pentapetalae</taxon>
        <taxon>rosids</taxon>
        <taxon>fabids</taxon>
        <taxon>Malpighiales</taxon>
        <taxon>Salicaceae</taxon>
        <taxon>Saliceae</taxon>
        <taxon>Salix</taxon>
    </lineage>
</organism>
<sequence>MCPALRTSSSETRLLFLLVRMNVLVLVCRKVSSLETVGEEQEKMSRKCGRCLLQKMRMIQARRKDHW</sequence>
<keyword evidence="1" id="KW-0732">Signal</keyword>
<dbReference type="EMBL" id="JAPFFL010000009">
    <property type="protein sequence ID" value="KAJ6703318.1"/>
    <property type="molecule type" value="Genomic_DNA"/>
</dbReference>
<feature type="chain" id="PRO_5040374947" description="Secreted protein" evidence="1">
    <location>
        <begin position="34"/>
        <end position="67"/>
    </location>
</feature>
<evidence type="ECO:0000313" key="3">
    <source>
        <dbReference type="Proteomes" id="UP001151529"/>
    </source>
</evidence>